<feature type="binding site" evidence="11">
    <location>
        <position position="180"/>
    </location>
    <ligand>
        <name>thiamine diphosphate</name>
        <dbReference type="ChEBI" id="CHEBI:58937"/>
    </ligand>
</feature>
<keyword evidence="4 11" id="KW-0808">Transferase</keyword>
<dbReference type="CDD" id="cd07033">
    <property type="entry name" value="TPP_PYR_DXS_TK_like"/>
    <property type="match status" value="1"/>
</dbReference>
<dbReference type="InterPro" id="IPR009014">
    <property type="entry name" value="Transketo_C/PFOR_II"/>
</dbReference>
<dbReference type="PANTHER" id="PTHR43322">
    <property type="entry name" value="1-D-DEOXYXYLULOSE 5-PHOSPHATE SYNTHASE-RELATED"/>
    <property type="match status" value="1"/>
</dbReference>
<evidence type="ECO:0000256" key="7">
    <source>
        <dbReference type="ARBA" id="ARBA00022977"/>
    </source>
</evidence>
<comment type="catalytic activity">
    <reaction evidence="11">
        <text>D-glyceraldehyde 3-phosphate + pyruvate + H(+) = 1-deoxy-D-xylulose 5-phosphate + CO2</text>
        <dbReference type="Rhea" id="RHEA:12605"/>
        <dbReference type="ChEBI" id="CHEBI:15361"/>
        <dbReference type="ChEBI" id="CHEBI:15378"/>
        <dbReference type="ChEBI" id="CHEBI:16526"/>
        <dbReference type="ChEBI" id="CHEBI:57792"/>
        <dbReference type="ChEBI" id="CHEBI:59776"/>
        <dbReference type="EC" id="2.2.1.7"/>
    </reaction>
</comment>
<evidence type="ECO:0000256" key="1">
    <source>
        <dbReference type="ARBA" id="ARBA00004980"/>
    </source>
</evidence>
<dbReference type="GO" id="GO:0009228">
    <property type="term" value="P:thiamine biosynthetic process"/>
    <property type="evidence" value="ECO:0007669"/>
    <property type="project" value="UniProtKB-UniRule"/>
</dbReference>
<comment type="cofactor">
    <cofactor evidence="11">
        <name>Mg(2+)</name>
        <dbReference type="ChEBI" id="CHEBI:18420"/>
    </cofactor>
    <text evidence="11">Binds 1 Mg(2+) ion per subunit.</text>
</comment>
<protein>
    <recommendedName>
        <fullName evidence="11">1-deoxy-D-xylulose-5-phosphate synthase</fullName>
        <ecNumber evidence="11">2.2.1.7</ecNumber>
    </recommendedName>
    <alternativeName>
        <fullName evidence="11">1-deoxyxylulose-5-phosphate synthase</fullName>
        <shortName evidence="11">DXP synthase</shortName>
        <shortName evidence="11">DXPS</shortName>
    </alternativeName>
</protein>
<comment type="similarity">
    <text evidence="2 11">Belongs to the transketolase family. DXPS subfamily.</text>
</comment>
<dbReference type="InterPro" id="IPR005477">
    <property type="entry name" value="Dxylulose-5-P_synthase"/>
</dbReference>
<feature type="binding site" evidence="11">
    <location>
        <begin position="116"/>
        <end position="118"/>
    </location>
    <ligand>
        <name>thiamine diphosphate</name>
        <dbReference type="ChEBI" id="CHEBI:58937"/>
    </ligand>
</feature>
<evidence type="ECO:0000313" key="14">
    <source>
        <dbReference type="Proteomes" id="UP000292120"/>
    </source>
</evidence>
<dbReference type="SUPFAM" id="SSF52518">
    <property type="entry name" value="Thiamin diphosphate-binding fold (THDP-binding)"/>
    <property type="match status" value="2"/>
</dbReference>
<dbReference type="NCBIfam" id="NF003933">
    <property type="entry name" value="PRK05444.2-2"/>
    <property type="match status" value="1"/>
</dbReference>
<dbReference type="UniPathway" id="UPA00064">
    <property type="reaction ID" value="UER00091"/>
</dbReference>
<dbReference type="InterPro" id="IPR049557">
    <property type="entry name" value="Transketolase_CS"/>
</dbReference>
<reference evidence="13 14" key="1">
    <citation type="submission" date="2019-02" db="EMBL/GenBank/DDBJ databases">
        <title>Aquabacterium sp. strain KMB7.</title>
        <authorList>
            <person name="Chen W.-M."/>
        </authorList>
    </citation>
    <scope>NUCLEOTIDE SEQUENCE [LARGE SCALE GENOMIC DNA]</scope>
    <source>
        <strain evidence="13 14">KMB7</strain>
    </source>
</reference>
<dbReference type="NCBIfam" id="TIGR00204">
    <property type="entry name" value="dxs"/>
    <property type="match status" value="1"/>
</dbReference>
<dbReference type="InterPro" id="IPR029061">
    <property type="entry name" value="THDP-binding"/>
</dbReference>
<dbReference type="PROSITE" id="PS00802">
    <property type="entry name" value="TRANSKETOLASE_2"/>
    <property type="match status" value="1"/>
</dbReference>
<evidence type="ECO:0000313" key="13">
    <source>
        <dbReference type="EMBL" id="TBO30148.1"/>
    </source>
</evidence>
<dbReference type="Gene3D" id="3.40.50.970">
    <property type="match status" value="2"/>
</dbReference>
<keyword evidence="6 11" id="KW-0460">Magnesium</keyword>
<evidence type="ECO:0000256" key="10">
    <source>
        <dbReference type="ARBA" id="ARBA00055605"/>
    </source>
</evidence>
<dbReference type="Pfam" id="PF13292">
    <property type="entry name" value="DXP_synthase_N"/>
    <property type="match status" value="1"/>
</dbReference>
<dbReference type="GO" id="GO:0005829">
    <property type="term" value="C:cytosol"/>
    <property type="evidence" value="ECO:0007669"/>
    <property type="project" value="TreeGrafter"/>
</dbReference>
<feature type="binding site" evidence="11">
    <location>
        <position position="287"/>
    </location>
    <ligand>
        <name>thiamine diphosphate</name>
        <dbReference type="ChEBI" id="CHEBI:58937"/>
    </ligand>
</feature>
<dbReference type="InterPro" id="IPR020826">
    <property type="entry name" value="Transketolase_BS"/>
</dbReference>
<proteinExistence type="inferred from homology"/>
<sequence>MSHPLLSRIDSPADLKRLSRAELKQLAVELRDYLLQNVARTGGHLSSNLGTVELTIALHHVFDTPTDRLVWDVGHQTYPHKILTGRRDRMPTLRQYGGMSGFPRRDESEYDTFGTAHSSTSISAALGMAIGAQLRGEARKAVAIIGDGAMTAGMAFEALNNGGVPHHGKMADLLVVLNDNDMSISPPVGALNRYLARLMSGRFYAQARESAKQVLSNVPPLFELAKKLEEHAKGLVVPATIFEEFGFNYVGPIDGHDLDSLIPTLENLRDRGGPQFLHVVTKKGYGYKLAEADPIAYHGPGKFDPAVGLKKPAASDAPPKPTFTQVFGQWLCDMAAHDTRLVAITPAMREGSGMVEFHQKFPGRYFDVGIAEQHAVTFAGGLACEGLKPVVAIYSTFLQRGYDQLIHDIALQNLPVVFALDRAGVVGADGATHMGAYDIAYVRCIPNMSLIAPADENETRQALSAAYAQNHPVAVRYPRGSGAGVAVQPTLDALPWGKGEVRRQASAVAGQPRIAILAFGTLLYPALQAAEALNATVANMRFIKPLDTALVAELARTHDVIVTVEEGCVMGGAGSAVLEALGQLGLPRQTLTLGLRDEFLEHGDPAKLLSLQGLDAAGIERQIRERFLGAASDTQAQAAVPAASNVTPLVTPLRG</sequence>
<evidence type="ECO:0000259" key="12">
    <source>
        <dbReference type="SMART" id="SM00861"/>
    </source>
</evidence>
<evidence type="ECO:0000256" key="8">
    <source>
        <dbReference type="ARBA" id="ARBA00023052"/>
    </source>
</evidence>
<keyword evidence="8 11" id="KW-0786">Thiamine pyrophosphate</keyword>
<dbReference type="EC" id="2.2.1.7" evidence="11"/>
<organism evidence="13 14">
    <name type="scientific">Aquabacterium lacunae</name>
    <dbReference type="NCBI Taxonomy" id="2528630"/>
    <lineage>
        <taxon>Bacteria</taxon>
        <taxon>Pseudomonadati</taxon>
        <taxon>Pseudomonadota</taxon>
        <taxon>Betaproteobacteria</taxon>
        <taxon>Burkholderiales</taxon>
        <taxon>Aquabacterium</taxon>
    </lineage>
</organism>
<dbReference type="FunFam" id="3.40.50.970:FF:000005">
    <property type="entry name" value="1-deoxy-D-xylulose-5-phosphate synthase"/>
    <property type="match status" value="1"/>
</dbReference>
<evidence type="ECO:0000256" key="9">
    <source>
        <dbReference type="ARBA" id="ARBA00023229"/>
    </source>
</evidence>
<dbReference type="GO" id="GO:0030976">
    <property type="term" value="F:thiamine pyrophosphate binding"/>
    <property type="evidence" value="ECO:0007669"/>
    <property type="project" value="UniProtKB-UniRule"/>
</dbReference>
<dbReference type="PROSITE" id="PS00801">
    <property type="entry name" value="TRANSKETOLASE_1"/>
    <property type="match status" value="1"/>
</dbReference>
<evidence type="ECO:0000256" key="5">
    <source>
        <dbReference type="ARBA" id="ARBA00022723"/>
    </source>
</evidence>
<evidence type="ECO:0000256" key="11">
    <source>
        <dbReference type="HAMAP-Rule" id="MF_00315"/>
    </source>
</evidence>
<feature type="binding site" evidence="11">
    <location>
        <begin position="148"/>
        <end position="149"/>
    </location>
    <ligand>
        <name>thiamine diphosphate</name>
        <dbReference type="ChEBI" id="CHEBI:58937"/>
    </ligand>
</feature>
<dbReference type="CDD" id="cd02007">
    <property type="entry name" value="TPP_DXS"/>
    <property type="match status" value="1"/>
</dbReference>
<feature type="domain" description="Transketolase-like pyrimidine-binding" evidence="12">
    <location>
        <begin position="321"/>
        <end position="485"/>
    </location>
</feature>
<dbReference type="AlphaFoldDB" id="A0A4Q9H2K8"/>
<name>A0A4Q9H2K8_9BURK</name>
<comment type="subunit">
    <text evidence="3 11">Homodimer.</text>
</comment>
<feature type="binding site" evidence="11">
    <location>
        <position position="372"/>
    </location>
    <ligand>
        <name>thiamine diphosphate</name>
        <dbReference type="ChEBI" id="CHEBI:58937"/>
    </ligand>
</feature>
<feature type="binding site" evidence="11">
    <location>
        <position position="147"/>
    </location>
    <ligand>
        <name>Mg(2+)</name>
        <dbReference type="ChEBI" id="CHEBI:18420"/>
    </ligand>
</feature>
<dbReference type="Pfam" id="PF02780">
    <property type="entry name" value="Transketolase_C"/>
    <property type="match status" value="1"/>
</dbReference>
<evidence type="ECO:0000256" key="2">
    <source>
        <dbReference type="ARBA" id="ARBA00011081"/>
    </source>
</evidence>
<dbReference type="OrthoDB" id="9803371at2"/>
<dbReference type="GO" id="GO:0008661">
    <property type="term" value="F:1-deoxy-D-xylulose-5-phosphate synthase activity"/>
    <property type="evidence" value="ECO:0007669"/>
    <property type="project" value="UniProtKB-UniRule"/>
</dbReference>
<accession>A0A4Q9H2K8</accession>
<comment type="pathway">
    <text evidence="1 11">Metabolic intermediate biosynthesis; 1-deoxy-D-xylulose 5-phosphate biosynthesis; 1-deoxy-D-xylulose 5-phosphate from D-glyceraldehyde 3-phosphate and pyruvate: step 1/1.</text>
</comment>
<dbReference type="GO" id="GO:0000287">
    <property type="term" value="F:magnesium ion binding"/>
    <property type="evidence" value="ECO:0007669"/>
    <property type="project" value="UniProtKB-UniRule"/>
</dbReference>
<dbReference type="HAMAP" id="MF_00315">
    <property type="entry name" value="DXP_synth"/>
    <property type="match status" value="1"/>
</dbReference>
<dbReference type="GO" id="GO:0016114">
    <property type="term" value="P:terpenoid biosynthetic process"/>
    <property type="evidence" value="ECO:0007669"/>
    <property type="project" value="UniProtKB-UniRule"/>
</dbReference>
<dbReference type="FunFam" id="3.40.50.920:FF:000002">
    <property type="entry name" value="1-deoxy-D-xylulose-5-phosphate synthase"/>
    <property type="match status" value="1"/>
</dbReference>
<dbReference type="Proteomes" id="UP000292120">
    <property type="component" value="Unassembled WGS sequence"/>
</dbReference>
<dbReference type="Gene3D" id="3.40.50.920">
    <property type="match status" value="1"/>
</dbReference>
<dbReference type="SMART" id="SM00861">
    <property type="entry name" value="Transket_pyr"/>
    <property type="match status" value="1"/>
</dbReference>
<comment type="cofactor">
    <cofactor evidence="11">
        <name>thiamine diphosphate</name>
        <dbReference type="ChEBI" id="CHEBI:58937"/>
    </cofactor>
    <text evidence="11">Binds 1 thiamine pyrophosphate per subunit.</text>
</comment>
<dbReference type="GO" id="GO:0019288">
    <property type="term" value="P:isopentenyl diphosphate biosynthetic process, methylerythritol 4-phosphate pathway"/>
    <property type="evidence" value="ECO:0007669"/>
    <property type="project" value="TreeGrafter"/>
</dbReference>
<dbReference type="SUPFAM" id="SSF52922">
    <property type="entry name" value="TK C-terminal domain-like"/>
    <property type="match status" value="1"/>
</dbReference>
<comment type="caution">
    <text evidence="13">The sequence shown here is derived from an EMBL/GenBank/DDBJ whole genome shotgun (WGS) entry which is preliminary data.</text>
</comment>
<keyword evidence="14" id="KW-1185">Reference proteome</keyword>
<dbReference type="InterPro" id="IPR033248">
    <property type="entry name" value="Transketolase_C"/>
</dbReference>
<dbReference type="RefSeq" id="WP_130968141.1">
    <property type="nucleotide sequence ID" value="NZ_SIXI01000004.1"/>
</dbReference>
<evidence type="ECO:0000256" key="4">
    <source>
        <dbReference type="ARBA" id="ARBA00022679"/>
    </source>
</evidence>
<dbReference type="PANTHER" id="PTHR43322:SF5">
    <property type="entry name" value="1-DEOXY-D-XYLULOSE-5-PHOSPHATE SYNTHASE, CHLOROPLASTIC"/>
    <property type="match status" value="1"/>
</dbReference>
<keyword evidence="7 11" id="KW-0784">Thiamine biosynthesis</keyword>
<keyword evidence="5 11" id="KW-0479">Metal-binding</keyword>
<dbReference type="Pfam" id="PF02779">
    <property type="entry name" value="Transket_pyr"/>
    <property type="match status" value="1"/>
</dbReference>
<evidence type="ECO:0000256" key="6">
    <source>
        <dbReference type="ARBA" id="ARBA00022842"/>
    </source>
</evidence>
<dbReference type="EMBL" id="SIXI01000004">
    <property type="protein sequence ID" value="TBO30148.1"/>
    <property type="molecule type" value="Genomic_DNA"/>
</dbReference>
<feature type="binding site" evidence="11">
    <location>
        <position position="180"/>
    </location>
    <ligand>
        <name>Mg(2+)</name>
        <dbReference type="ChEBI" id="CHEBI:18420"/>
    </ligand>
</feature>
<evidence type="ECO:0000256" key="3">
    <source>
        <dbReference type="ARBA" id="ARBA00011738"/>
    </source>
</evidence>
<gene>
    <name evidence="11" type="primary">dxs</name>
    <name evidence="13" type="ORF">EYS42_10620</name>
</gene>
<feature type="binding site" evidence="11">
    <location>
        <position position="75"/>
    </location>
    <ligand>
        <name>thiamine diphosphate</name>
        <dbReference type="ChEBI" id="CHEBI:58937"/>
    </ligand>
</feature>
<comment type="function">
    <text evidence="10 11">Catalyzes the acyloin condensation reaction between C atoms 2 and 3 of pyruvate and glyceraldehyde 3-phosphate to yield 1-deoxy-D-xylulose-5-phosphate (DXP).</text>
</comment>
<keyword evidence="9 11" id="KW-0414">Isoprene biosynthesis</keyword>
<dbReference type="InterPro" id="IPR005475">
    <property type="entry name" value="Transketolase-like_Pyr-bd"/>
</dbReference>